<dbReference type="Pfam" id="PF13450">
    <property type="entry name" value="NAD_binding_8"/>
    <property type="match status" value="1"/>
</dbReference>
<sequence length="539" mass="60529">MSESFDVVVIGGGPSGSCAASMAAKAGLSVVLLERHKFPRDHIGESLLPASMPILRELGVEAEIAAAGFPVKHGATMVWGSGSEPWTWSFSETNQEYTNAYQVNRPEFDTILLNKARVLGVDVREENQVIEVIFLDERAVGVRCNNRLGTELFIESRMVIDCSGQSSLISRAKNLRQWDDSFQNLAIYGYFENSTPLPKPNENNIFIESFSEGWIWNIPLKENITSVGIVLDSKKASQELQSRDVEDYFQVNLSYAKESSRMLQSAKLLKPPQVVKDWSYISSQIAGLSWVLAGDAACFIDPLFSSGVHMALMSGVLASAYAVTVLSDPDMEIATARVYEDMIRREYSLFKELAQLFYQTNRSVDSYFWEARKILGRGGISTGREAFIKAVSGQSVRGYERAVLEKGELPESFKYALESQQNDRDSRRRELEMYVNDWNHLVPYLHEDTNVVRKPVLSAGRFEWGLVLHSPERHEGIDCSSFVALLLDLIDGEANMRLISERARDKVNSPDKTVINEYLKKTVEILYVEGAISKLQLVK</sequence>
<dbReference type="Gene3D" id="3.50.50.60">
    <property type="entry name" value="FAD/NAD(P)-binding domain"/>
    <property type="match status" value="1"/>
</dbReference>
<dbReference type="SUPFAM" id="SSF51905">
    <property type="entry name" value="FAD/NAD(P)-binding domain"/>
    <property type="match status" value="1"/>
</dbReference>
<name>A0A381YTU8_9ZZZZ</name>
<dbReference type="EMBL" id="UINC01019042">
    <property type="protein sequence ID" value="SVA80435.1"/>
    <property type="molecule type" value="Genomic_DNA"/>
</dbReference>
<accession>A0A381YTU8</accession>
<dbReference type="InterPro" id="IPR036188">
    <property type="entry name" value="FAD/NAD-bd_sf"/>
</dbReference>
<gene>
    <name evidence="3" type="ORF">METZ01_LOCUS133289</name>
</gene>
<evidence type="ECO:0000256" key="1">
    <source>
        <dbReference type="ARBA" id="ARBA00023002"/>
    </source>
</evidence>
<dbReference type="AlphaFoldDB" id="A0A381YTU8"/>
<dbReference type="PANTHER" id="PTHR43747:SF5">
    <property type="entry name" value="FAD-BINDING DOMAIN-CONTAINING PROTEIN"/>
    <property type="match status" value="1"/>
</dbReference>
<dbReference type="PANTHER" id="PTHR43747">
    <property type="entry name" value="FAD-BINDING PROTEIN"/>
    <property type="match status" value="1"/>
</dbReference>
<evidence type="ECO:0008006" key="4">
    <source>
        <dbReference type="Google" id="ProtNLM"/>
    </source>
</evidence>
<dbReference type="InterPro" id="IPR050816">
    <property type="entry name" value="Flavin-dep_Halogenase_NPB"/>
</dbReference>
<dbReference type="Pfam" id="PF04820">
    <property type="entry name" value="Trp_halogenase"/>
    <property type="match status" value="1"/>
</dbReference>
<keyword evidence="1" id="KW-0560">Oxidoreductase</keyword>
<organism evidence="3">
    <name type="scientific">marine metagenome</name>
    <dbReference type="NCBI Taxonomy" id="408172"/>
    <lineage>
        <taxon>unclassified sequences</taxon>
        <taxon>metagenomes</taxon>
        <taxon>ecological metagenomes</taxon>
    </lineage>
</organism>
<keyword evidence="2" id="KW-0503">Monooxygenase</keyword>
<protein>
    <recommendedName>
        <fullName evidence="4">FAD-binding domain-containing protein</fullName>
    </recommendedName>
</protein>
<reference evidence="3" key="1">
    <citation type="submission" date="2018-05" db="EMBL/GenBank/DDBJ databases">
        <authorList>
            <person name="Lanie J.A."/>
            <person name="Ng W.-L."/>
            <person name="Kazmierczak K.M."/>
            <person name="Andrzejewski T.M."/>
            <person name="Davidsen T.M."/>
            <person name="Wayne K.J."/>
            <person name="Tettelin H."/>
            <person name="Glass J.I."/>
            <person name="Rusch D."/>
            <person name="Podicherti R."/>
            <person name="Tsui H.-C.T."/>
            <person name="Winkler M.E."/>
        </authorList>
    </citation>
    <scope>NUCLEOTIDE SEQUENCE</scope>
</reference>
<evidence type="ECO:0000256" key="2">
    <source>
        <dbReference type="ARBA" id="ARBA00023033"/>
    </source>
</evidence>
<proteinExistence type="predicted"/>
<dbReference type="Gene3D" id="3.30.9.100">
    <property type="match status" value="1"/>
</dbReference>
<dbReference type="GO" id="GO:0004497">
    <property type="term" value="F:monooxygenase activity"/>
    <property type="evidence" value="ECO:0007669"/>
    <property type="project" value="UniProtKB-KW"/>
</dbReference>
<evidence type="ECO:0000313" key="3">
    <source>
        <dbReference type="EMBL" id="SVA80435.1"/>
    </source>
</evidence>
<dbReference type="PRINTS" id="PR00420">
    <property type="entry name" value="RNGMNOXGNASE"/>
</dbReference>
<dbReference type="InterPro" id="IPR006905">
    <property type="entry name" value="Flavin_halogenase"/>
</dbReference>